<reference evidence="2 3" key="1">
    <citation type="submission" date="2016-10" db="EMBL/GenBank/DDBJ databases">
        <authorList>
            <person name="de Groot N.N."/>
        </authorList>
    </citation>
    <scope>NUCLEOTIDE SEQUENCE [LARGE SCALE GENOMIC DNA]</scope>
    <source>
        <strain evidence="2 3">DSM 25584</strain>
    </source>
</reference>
<dbReference type="EMBL" id="FNCE01000015">
    <property type="protein sequence ID" value="SDG48952.1"/>
    <property type="molecule type" value="Genomic_DNA"/>
</dbReference>
<feature type="compositionally biased region" description="Basic residues" evidence="1">
    <location>
        <begin position="1"/>
        <end position="11"/>
    </location>
</feature>
<gene>
    <name evidence="2" type="ORF">SAMN05216241_11544</name>
</gene>
<evidence type="ECO:0000256" key="1">
    <source>
        <dbReference type="SAM" id="MobiDB-lite"/>
    </source>
</evidence>
<protein>
    <submittedName>
        <fullName evidence="2">Uncharacterized protein</fullName>
    </submittedName>
</protein>
<sequence>MIYPNHRGRYRRVPDRPQTGQKTLPGYQTGLPPARLKEHLAHRAQTGSLQPGAPARRLTGVDATNDRIPSRPPQMAFGTAARASLPIFTCQRAPRQRRYPASSRAARKRLTFRDDPAPSAPGPPNLCVRPARVKSRLPRPSPPCAPPERPQRTSRPPVSAVCKTTPHPLSNTSCHPGVIPGEHGGNIPVVRTQAHERPRALAGRDIRRSDDHVVEIRENSLCTP</sequence>
<dbReference type="Proteomes" id="UP000199415">
    <property type="component" value="Unassembled WGS sequence"/>
</dbReference>
<proteinExistence type="predicted"/>
<feature type="region of interest" description="Disordered" evidence="1">
    <location>
        <begin position="1"/>
        <end position="32"/>
    </location>
</feature>
<feature type="region of interest" description="Disordered" evidence="1">
    <location>
        <begin position="88"/>
        <end position="168"/>
    </location>
</feature>
<organism evidence="2 3">
    <name type="scientific">Limimonas halophila</name>
    <dbReference type="NCBI Taxonomy" id="1082479"/>
    <lineage>
        <taxon>Bacteria</taxon>
        <taxon>Pseudomonadati</taxon>
        <taxon>Pseudomonadota</taxon>
        <taxon>Alphaproteobacteria</taxon>
        <taxon>Rhodospirillales</taxon>
        <taxon>Rhodovibrionaceae</taxon>
        <taxon>Limimonas</taxon>
    </lineage>
</organism>
<evidence type="ECO:0000313" key="3">
    <source>
        <dbReference type="Proteomes" id="UP000199415"/>
    </source>
</evidence>
<feature type="compositionally biased region" description="Pro residues" evidence="1">
    <location>
        <begin position="139"/>
        <end position="148"/>
    </location>
</feature>
<accession>A0A1G7UN09</accession>
<dbReference type="AlphaFoldDB" id="A0A1G7UN09"/>
<evidence type="ECO:0000313" key="2">
    <source>
        <dbReference type="EMBL" id="SDG48952.1"/>
    </source>
</evidence>
<name>A0A1G7UN09_9PROT</name>
<keyword evidence="3" id="KW-1185">Reference proteome</keyword>